<evidence type="ECO:0000313" key="2">
    <source>
        <dbReference type="Proteomes" id="UP001283361"/>
    </source>
</evidence>
<dbReference type="Proteomes" id="UP001283361">
    <property type="component" value="Unassembled WGS sequence"/>
</dbReference>
<dbReference type="AlphaFoldDB" id="A0AAE1E620"/>
<keyword evidence="2" id="KW-1185">Reference proteome</keyword>
<protein>
    <submittedName>
        <fullName evidence="1">Uncharacterized protein</fullName>
    </submittedName>
</protein>
<accession>A0AAE1E620</accession>
<dbReference type="EMBL" id="JAWDGP010001071">
    <property type="protein sequence ID" value="KAK3795332.1"/>
    <property type="molecule type" value="Genomic_DNA"/>
</dbReference>
<proteinExistence type="predicted"/>
<evidence type="ECO:0000313" key="1">
    <source>
        <dbReference type="EMBL" id="KAK3795332.1"/>
    </source>
</evidence>
<organism evidence="1 2">
    <name type="scientific">Elysia crispata</name>
    <name type="common">lettuce slug</name>
    <dbReference type="NCBI Taxonomy" id="231223"/>
    <lineage>
        <taxon>Eukaryota</taxon>
        <taxon>Metazoa</taxon>
        <taxon>Spiralia</taxon>
        <taxon>Lophotrochozoa</taxon>
        <taxon>Mollusca</taxon>
        <taxon>Gastropoda</taxon>
        <taxon>Heterobranchia</taxon>
        <taxon>Euthyneura</taxon>
        <taxon>Panpulmonata</taxon>
        <taxon>Sacoglossa</taxon>
        <taxon>Placobranchoidea</taxon>
        <taxon>Plakobranchidae</taxon>
        <taxon>Elysia</taxon>
    </lineage>
</organism>
<sequence>MRDLTKLYCTDFVEPSSAADRFSLSQSHRLSVLESGTVFVFLALFTRSASLKGVRANNIIYSCVHVRELDVGLRELDLGVGDEDVGEGELDLGVGDLDVGLGELDVGFGDGDVGEGEPDVGVRELYVGVGDVDVGLGDLL</sequence>
<reference evidence="1" key="1">
    <citation type="journal article" date="2023" name="G3 (Bethesda)">
        <title>A reference genome for the long-term kleptoplast-retaining sea slug Elysia crispata morphotype clarki.</title>
        <authorList>
            <person name="Eastman K.E."/>
            <person name="Pendleton A.L."/>
            <person name="Shaikh M.A."/>
            <person name="Suttiyut T."/>
            <person name="Ogas R."/>
            <person name="Tomko P."/>
            <person name="Gavelis G."/>
            <person name="Widhalm J.R."/>
            <person name="Wisecaver J.H."/>
        </authorList>
    </citation>
    <scope>NUCLEOTIDE SEQUENCE</scope>
    <source>
        <strain evidence="1">ECLA1</strain>
    </source>
</reference>
<name>A0AAE1E620_9GAST</name>
<gene>
    <name evidence="1" type="ORF">RRG08_019607</name>
</gene>
<comment type="caution">
    <text evidence="1">The sequence shown here is derived from an EMBL/GenBank/DDBJ whole genome shotgun (WGS) entry which is preliminary data.</text>
</comment>